<dbReference type="AlphaFoldDB" id="A0A9P8CGM8"/>
<sequence length="270" mass="30905">MGEILFAPYFRDSVELPASLPTTLEMLASEEIIKGTEAWSVRKVVGVGEHFIAKYSPHNDAIEGTNLLFLERNNLQGFVPLLYAMWKEADGTLFLLTLQESGKDNILDQTRAIISQIRAIPHEDFFGAPKYPAHISGPFMTERDLLQGLVSKSRANAQDNGRHSYLADFFEAELKRVLAFDDRKPVFTHCDLQQKNILVEEVAGVSRKKEFRVSLVDWESSGWYPVYWEYFVAFISLMWEDDWCSKISGAVDTWPAEAAMMKIMHQDLWM</sequence>
<comment type="caution">
    <text evidence="2">The sequence shown here is derived from an EMBL/GenBank/DDBJ whole genome shotgun (WGS) entry which is preliminary data.</text>
</comment>
<proteinExistence type="predicted"/>
<accession>A0A9P8CGM8</accession>
<dbReference type="InterPro" id="IPR002575">
    <property type="entry name" value="Aminoglycoside_PTrfase"/>
</dbReference>
<dbReference type="Pfam" id="PF01636">
    <property type="entry name" value="APH"/>
    <property type="match status" value="1"/>
</dbReference>
<dbReference type="PANTHER" id="PTHR21310">
    <property type="entry name" value="AMINOGLYCOSIDE PHOSPHOTRANSFERASE-RELATED-RELATED"/>
    <property type="match status" value="1"/>
</dbReference>
<name>A0A9P8CGM8_9HELO</name>
<dbReference type="EMBL" id="MU253894">
    <property type="protein sequence ID" value="KAG9244621.1"/>
    <property type="molecule type" value="Genomic_DNA"/>
</dbReference>
<dbReference type="OrthoDB" id="4177236at2759"/>
<feature type="domain" description="Aminoglycoside phosphotransferase" evidence="1">
    <location>
        <begin position="142"/>
        <end position="247"/>
    </location>
</feature>
<dbReference type="Gene3D" id="3.90.1200.10">
    <property type="match status" value="1"/>
</dbReference>
<dbReference type="PANTHER" id="PTHR21310:SF48">
    <property type="entry name" value="AMINOGLYCOSIDE PHOSPHOTRANSFERASE DOMAIN-CONTAINING PROTEIN"/>
    <property type="match status" value="1"/>
</dbReference>
<evidence type="ECO:0000313" key="2">
    <source>
        <dbReference type="EMBL" id="KAG9244621.1"/>
    </source>
</evidence>
<protein>
    <recommendedName>
        <fullName evidence="1">Aminoglycoside phosphotransferase domain-containing protein</fullName>
    </recommendedName>
</protein>
<dbReference type="InterPro" id="IPR051678">
    <property type="entry name" value="AGP_Transferase"/>
</dbReference>
<evidence type="ECO:0000313" key="3">
    <source>
        <dbReference type="Proteomes" id="UP000887226"/>
    </source>
</evidence>
<dbReference type="Proteomes" id="UP000887226">
    <property type="component" value="Unassembled WGS sequence"/>
</dbReference>
<dbReference type="InterPro" id="IPR011009">
    <property type="entry name" value="Kinase-like_dom_sf"/>
</dbReference>
<dbReference type="SUPFAM" id="SSF56112">
    <property type="entry name" value="Protein kinase-like (PK-like)"/>
    <property type="match status" value="1"/>
</dbReference>
<organism evidence="2 3">
    <name type="scientific">Calycina marina</name>
    <dbReference type="NCBI Taxonomy" id="1763456"/>
    <lineage>
        <taxon>Eukaryota</taxon>
        <taxon>Fungi</taxon>
        <taxon>Dikarya</taxon>
        <taxon>Ascomycota</taxon>
        <taxon>Pezizomycotina</taxon>
        <taxon>Leotiomycetes</taxon>
        <taxon>Helotiales</taxon>
        <taxon>Pezizellaceae</taxon>
        <taxon>Calycina</taxon>
    </lineage>
</organism>
<keyword evidence="3" id="KW-1185">Reference proteome</keyword>
<evidence type="ECO:0000259" key="1">
    <source>
        <dbReference type="Pfam" id="PF01636"/>
    </source>
</evidence>
<gene>
    <name evidence="2" type="ORF">BJ878DRAFT_582487</name>
</gene>
<reference evidence="2" key="1">
    <citation type="journal article" date="2021" name="IMA Fungus">
        <title>Genomic characterization of three marine fungi, including Emericellopsis atlantica sp. nov. with signatures of a generalist lifestyle and marine biomass degradation.</title>
        <authorList>
            <person name="Hagestad O.C."/>
            <person name="Hou L."/>
            <person name="Andersen J.H."/>
            <person name="Hansen E.H."/>
            <person name="Altermark B."/>
            <person name="Li C."/>
            <person name="Kuhnert E."/>
            <person name="Cox R.J."/>
            <person name="Crous P.W."/>
            <person name="Spatafora J.W."/>
            <person name="Lail K."/>
            <person name="Amirebrahimi M."/>
            <person name="Lipzen A."/>
            <person name="Pangilinan J."/>
            <person name="Andreopoulos W."/>
            <person name="Hayes R.D."/>
            <person name="Ng V."/>
            <person name="Grigoriev I.V."/>
            <person name="Jackson S.A."/>
            <person name="Sutton T.D.S."/>
            <person name="Dobson A.D.W."/>
            <person name="Rama T."/>
        </authorList>
    </citation>
    <scope>NUCLEOTIDE SEQUENCE</scope>
    <source>
        <strain evidence="2">TRa3180A</strain>
    </source>
</reference>